<organism evidence="1 2">
    <name type="scientific">Tenacibaculum phage PTm1</name>
    <dbReference type="NCBI Taxonomy" id="2547425"/>
    <lineage>
        <taxon>Viruses</taxon>
        <taxon>Duplodnaviria</taxon>
        <taxon>Heunggongvirae</taxon>
        <taxon>Uroviricota</taxon>
        <taxon>Caudoviricetes</taxon>
        <taxon>Shirahamavirus</taxon>
        <taxon>Shirahamavirus PTm1</taxon>
    </lineage>
</organism>
<dbReference type="Proteomes" id="UP000422648">
    <property type="component" value="Segment"/>
</dbReference>
<dbReference type="KEGG" id="vg:55802820"/>
<protein>
    <submittedName>
        <fullName evidence="1">Uncharacterized protein</fullName>
    </submittedName>
</protein>
<reference evidence="1 2" key="1">
    <citation type="journal article" date="2019" name="Arch. Virol.">
        <title>A novel jumbo Tenacibaculum maritimum lytic phage with head-fiber-like appendages.</title>
        <authorList>
            <person name="Kawato Y."/>
            <person name="Istiqomah I."/>
            <person name="Gaafar A.Y."/>
            <person name="Hanaoka M."/>
            <person name="Ishimaru K."/>
            <person name="Yasuike M."/>
            <person name="Nishiki I."/>
            <person name="Nakamura Y."/>
            <person name="Fujiwara A."/>
            <person name="Nakai T."/>
        </authorList>
    </citation>
    <scope>NUCLEOTIDE SEQUENCE [LARGE SCALE GENOMIC DNA]</scope>
    <source>
        <strain evidence="1 2">PTm1</strain>
    </source>
</reference>
<sequence length="357" mass="39950">MIGDSVLKSFGNVHTAVIYGYEMYLTLSNAKTSIRKINLINFSGVTTLSTSNTTIFKTLTADINLITISSNNILSVLPDKFEIYKLSDATLKSTHTITLTPHTKQILLTDEFGRVYTNTQTSVIYDMNLGKEILHTSLSFISQNDLLNIKYLNVFNGGVGVVLQSDTQIKILTNLTPSTTELTIPKYNVTVSNSTNVTRIELGRMLSYKLGIGTHNIELKNTDSLNWQSGFDLAFNLSSGFGEEFTELDNTIEILCTLKLVVNGTKTTKSVILTNIVKNLDIMSNRYSILGYRLSDDNTQTFEQWIKGKTISFDTTQNNISFDIKVPNTIRTKRNSVVYFNTLKTIQYYTAGKLIIL</sequence>
<dbReference type="RefSeq" id="YP_009873699.1">
    <property type="nucleotide sequence ID" value="NC_049340.1"/>
</dbReference>
<keyword evidence="2" id="KW-1185">Reference proteome</keyword>
<dbReference type="GeneID" id="55802820"/>
<proteinExistence type="predicted"/>
<dbReference type="EMBL" id="AP019524">
    <property type="protein sequence ID" value="BBI90407.1"/>
    <property type="molecule type" value="Genomic_DNA"/>
</dbReference>
<evidence type="ECO:0000313" key="1">
    <source>
        <dbReference type="EMBL" id="BBI90407.1"/>
    </source>
</evidence>
<evidence type="ECO:0000313" key="2">
    <source>
        <dbReference type="Proteomes" id="UP000422648"/>
    </source>
</evidence>
<name>A0A5S9BYY1_9CAUD</name>
<accession>A0A5S9BYY1</accession>